<dbReference type="InterPro" id="IPR021316">
    <property type="entry name" value="DUF2913"/>
</dbReference>
<reference evidence="1" key="1">
    <citation type="journal article" date="2018" name="Genome Biol.">
        <title>SKESA: strategic k-mer extension for scrupulous assemblies.</title>
        <authorList>
            <person name="Souvorov A."/>
            <person name="Agarwala R."/>
            <person name="Lipman D.J."/>
        </authorList>
    </citation>
    <scope>NUCLEOTIDE SEQUENCE</scope>
    <source>
        <strain evidence="1">13-0119</strain>
    </source>
</reference>
<name>A0A602UY75_SALET</name>
<protein>
    <submittedName>
        <fullName evidence="1">DUF2913 family protein</fullName>
    </submittedName>
</protein>
<comment type="caution">
    <text evidence="1">The sequence shown here is derived from an EMBL/GenBank/DDBJ whole genome shotgun (WGS) entry which is preliminary data.</text>
</comment>
<dbReference type="Pfam" id="PF11140">
    <property type="entry name" value="DUF2913"/>
    <property type="match status" value="1"/>
</dbReference>
<dbReference type="AlphaFoldDB" id="A0A602UY75"/>
<gene>
    <name evidence="1" type="ORF">G4I81_003264</name>
</gene>
<accession>A0A602UY75</accession>
<proteinExistence type="predicted"/>
<reference evidence="1" key="2">
    <citation type="submission" date="2018-07" db="EMBL/GenBank/DDBJ databases">
        <authorList>
            <consortium name="NCBI Pathogen Detection Project"/>
        </authorList>
    </citation>
    <scope>NUCLEOTIDE SEQUENCE</scope>
    <source>
        <strain evidence="1">13-0119</strain>
    </source>
</reference>
<evidence type="ECO:0000313" key="1">
    <source>
        <dbReference type="EMBL" id="HAE6182516.1"/>
    </source>
</evidence>
<organism evidence="1">
    <name type="scientific">Salmonella enterica subsp. enterica serovar Javiana</name>
    <dbReference type="NCBI Taxonomy" id="363569"/>
    <lineage>
        <taxon>Bacteria</taxon>
        <taxon>Pseudomonadati</taxon>
        <taxon>Pseudomonadota</taxon>
        <taxon>Gammaproteobacteria</taxon>
        <taxon>Enterobacterales</taxon>
        <taxon>Enterobacteriaceae</taxon>
        <taxon>Salmonella</taxon>
    </lineage>
</organism>
<sequence>MVIIRSTSLSVTEQAARTTHLTWCALHPACQDNHIHSESRENFFPGRWLAGAEKQGRFSRDVASDIRWLLKQDSQYGVNARLRSKLTFLWRASPTAAIFWSRPTCFA</sequence>
<dbReference type="EMBL" id="DAASMX010000030">
    <property type="protein sequence ID" value="HAE6182516.1"/>
    <property type="molecule type" value="Genomic_DNA"/>
</dbReference>